<protein>
    <submittedName>
        <fullName evidence="1">DUF362 domain-containing protein</fullName>
    </submittedName>
</protein>
<dbReference type="Proteomes" id="UP000594014">
    <property type="component" value="Chromosome"/>
</dbReference>
<reference evidence="1" key="1">
    <citation type="submission" date="2019-08" db="EMBL/GenBank/DDBJ databases">
        <title>Genome sequence of Clostridiales bacterium MT110.</title>
        <authorList>
            <person name="Cao J."/>
        </authorList>
    </citation>
    <scope>NUCLEOTIDE SEQUENCE</scope>
    <source>
        <strain evidence="1">MT110</strain>
    </source>
</reference>
<sequence length="382" mass="42184">MVLKSKVAVIPCDSYDQGKVSEAIEKGISLLGGWECFAGIEEKLLLKPNLLNRADVDKAVTTHPTVFEAVAKSLRKTGYEAIVYGDSPGHPGSVEKTAEFCGIKEVADRFNITLADFSHGKTVEYTRNRVTRKFELCQGVLDSDAIINLCKMKTHQLERITGAVKNIFGCVYGLNKGAAHAKYPDAESFAQMLVDLNLLLKARLHIMDAVVAMEGNGPASGNPIKMGLILISSDPVALDATFCRLVDLDPKLVPTVYYGQVFGLGQWKEEEIELLGIENLSDYGNPNFDVSREKTTHGKWAVFDKLKVLARKPVIVNSRCIRCGACVAACPVEEKAVFFPENRKESGKGKPVPIYDYRKCIRCYCCQEMCPEKAIVVKRKLL</sequence>
<evidence type="ECO:0000313" key="1">
    <source>
        <dbReference type="EMBL" id="QOX63849.1"/>
    </source>
</evidence>
<dbReference type="EMBL" id="CP042469">
    <property type="protein sequence ID" value="QOX63849.1"/>
    <property type="molecule type" value="Genomic_DNA"/>
</dbReference>
<evidence type="ECO:0000313" key="2">
    <source>
        <dbReference type="Proteomes" id="UP000594014"/>
    </source>
</evidence>
<keyword evidence="2" id="KW-1185">Reference proteome</keyword>
<gene>
    <name evidence="1" type="ORF">FRZ06_11145</name>
</gene>
<name>A0ACD1ABW1_9FIRM</name>
<organism evidence="1 2">
    <name type="scientific">Anoxybacterium hadale</name>
    <dbReference type="NCBI Taxonomy" id="3408580"/>
    <lineage>
        <taxon>Bacteria</taxon>
        <taxon>Bacillati</taxon>
        <taxon>Bacillota</taxon>
        <taxon>Clostridia</taxon>
        <taxon>Peptostreptococcales</taxon>
        <taxon>Anaerovoracaceae</taxon>
        <taxon>Anoxybacterium</taxon>
    </lineage>
</organism>
<accession>A0ACD1ABW1</accession>
<proteinExistence type="predicted"/>